<gene>
    <name evidence="2" type="ORF">F7O84_10800</name>
</gene>
<comment type="caution">
    <text evidence="2">The sequence shown here is derived from an EMBL/GenBank/DDBJ whole genome shotgun (WGS) entry which is preliminary data.</text>
</comment>
<organism evidence="2 3">
    <name type="scientific">Candidatus Galacturonatibacter soehngenii</name>
    <dbReference type="NCBI Taxonomy" id="2307010"/>
    <lineage>
        <taxon>Bacteria</taxon>
        <taxon>Bacillati</taxon>
        <taxon>Bacillota</taxon>
        <taxon>Clostridia</taxon>
        <taxon>Lachnospirales</taxon>
        <taxon>Lachnospiraceae</taxon>
        <taxon>Candidatus Galacturonatibacter</taxon>
    </lineage>
</organism>
<keyword evidence="1" id="KW-0812">Transmembrane</keyword>
<keyword evidence="1" id="KW-1133">Transmembrane helix</keyword>
<accession>A0A7V7UC99</accession>
<evidence type="ECO:0000313" key="3">
    <source>
        <dbReference type="Proteomes" id="UP000461768"/>
    </source>
</evidence>
<keyword evidence="1" id="KW-0472">Membrane</keyword>
<dbReference type="EMBL" id="WAGX01000005">
    <property type="protein sequence ID" value="KAB1438740.1"/>
    <property type="molecule type" value="Genomic_DNA"/>
</dbReference>
<evidence type="ECO:0000256" key="1">
    <source>
        <dbReference type="SAM" id="Phobius"/>
    </source>
</evidence>
<dbReference type="Proteomes" id="UP000461768">
    <property type="component" value="Unassembled WGS sequence"/>
</dbReference>
<sequence length="123" mass="14851">MTGRYGADELTRFILMFDCLLMVLSLLIRSNFLNSFCILLIVICYIRMFSKNHSQRYKENQIFLKYINRIYPKTDRLRYKLKQRVNYHIYKCPSCKQKIRIPRGKGKISITCPKCRNEFIKHS</sequence>
<evidence type="ECO:0008006" key="4">
    <source>
        <dbReference type="Google" id="ProtNLM"/>
    </source>
</evidence>
<reference evidence="2 3" key="2">
    <citation type="submission" date="2020-02" db="EMBL/GenBank/DDBJ databases">
        <title>Candidatus Galacturonibacter soehngenii shows hetero-acetogenic catabolism of galacturonic acid but lacks a canonical carbon monoxide dehydrogenase/acetyl-CoA synthase complex.</title>
        <authorList>
            <person name="Diender M."/>
            <person name="Stouten G.R."/>
            <person name="Petersen J.F."/>
            <person name="Nielsen P.H."/>
            <person name="Dueholm M.S."/>
            <person name="Pronk J.T."/>
            <person name="Van Loosdrecht M.C.M."/>
        </authorList>
    </citation>
    <scope>NUCLEOTIDE SEQUENCE [LARGE SCALE GENOMIC DNA]</scope>
    <source>
        <strain evidence="2">GalUA</strain>
    </source>
</reference>
<keyword evidence="3" id="KW-1185">Reference proteome</keyword>
<dbReference type="OrthoDB" id="3174166at2"/>
<evidence type="ECO:0000313" key="2">
    <source>
        <dbReference type="EMBL" id="KAB1438740.1"/>
    </source>
</evidence>
<feature type="transmembrane region" description="Helical" evidence="1">
    <location>
        <begin position="20"/>
        <end position="46"/>
    </location>
</feature>
<name>A0A7V7UC99_9FIRM</name>
<reference evidence="2 3" key="1">
    <citation type="submission" date="2019-09" db="EMBL/GenBank/DDBJ databases">
        <authorList>
            <person name="Valk L.C."/>
        </authorList>
    </citation>
    <scope>NUCLEOTIDE SEQUENCE [LARGE SCALE GENOMIC DNA]</scope>
    <source>
        <strain evidence="2">GalUA</strain>
    </source>
</reference>
<protein>
    <recommendedName>
        <fullName evidence="4">Zn-finger containing protein</fullName>
    </recommendedName>
</protein>
<proteinExistence type="predicted"/>
<dbReference type="AlphaFoldDB" id="A0A7V7UC99"/>